<comment type="caution">
    <text evidence="1">The sequence shown here is derived from an EMBL/GenBank/DDBJ whole genome shotgun (WGS) entry which is preliminary data.</text>
</comment>
<feature type="non-terminal residue" evidence="1">
    <location>
        <position position="1"/>
    </location>
</feature>
<accession>A0A813IBP0</accession>
<organism evidence="1 2">
    <name type="scientific">Polarella glacialis</name>
    <name type="common">Dinoflagellate</name>
    <dbReference type="NCBI Taxonomy" id="89957"/>
    <lineage>
        <taxon>Eukaryota</taxon>
        <taxon>Sar</taxon>
        <taxon>Alveolata</taxon>
        <taxon>Dinophyceae</taxon>
        <taxon>Suessiales</taxon>
        <taxon>Suessiaceae</taxon>
        <taxon>Polarella</taxon>
    </lineage>
</organism>
<dbReference type="Proteomes" id="UP000626109">
    <property type="component" value="Unassembled WGS sequence"/>
</dbReference>
<proteinExistence type="predicted"/>
<sequence>ERGSVTAALETLNRDMPDGDCYIIFSASCLRHFLLYRHGSHNKVMERLAESLQSASAPKEERATTQERLQKLQNEAEIPADLRALQKQILQAEQRTTLEAQRAETLSTELQAAKREIAELRSRVRQQQPPAPPAPIKKVDLCSFKKDLGYLGSMSVRTQGDLPNLCMAGMHDDNEWAVEWAIAMGPCQPDAADLHGAIFLDPKSVTSLRAAVAKLLTGELVCHGDLAVAWSDSAMGYQLLYRRGCKKRAQKLVCLLAEHLSSSKAGLLLELARTTAWPREP</sequence>
<evidence type="ECO:0000313" key="1">
    <source>
        <dbReference type="EMBL" id="CAE8649999.1"/>
    </source>
</evidence>
<name>A0A813IBP0_POLGL</name>
<reference evidence="1" key="1">
    <citation type="submission" date="2021-02" db="EMBL/GenBank/DDBJ databases">
        <authorList>
            <person name="Dougan E. K."/>
            <person name="Rhodes N."/>
            <person name="Thang M."/>
            <person name="Chan C."/>
        </authorList>
    </citation>
    <scope>NUCLEOTIDE SEQUENCE</scope>
</reference>
<dbReference type="AlphaFoldDB" id="A0A813IBP0"/>
<gene>
    <name evidence="1" type="ORF">PGLA2088_LOCUS7910</name>
</gene>
<evidence type="ECO:0000313" key="2">
    <source>
        <dbReference type="Proteomes" id="UP000626109"/>
    </source>
</evidence>
<protein>
    <submittedName>
        <fullName evidence="1">Uncharacterized protein</fullName>
    </submittedName>
</protein>
<dbReference type="EMBL" id="CAJNNW010008422">
    <property type="protein sequence ID" value="CAE8649999.1"/>
    <property type="molecule type" value="Genomic_DNA"/>
</dbReference>